<protein>
    <submittedName>
        <fullName evidence="2">Uncharacterized protein LOC107818634</fullName>
    </submittedName>
</protein>
<keyword evidence="1" id="KW-1185">Reference proteome</keyword>
<proteinExistence type="predicted"/>
<dbReference type="Proteomes" id="UP000790787">
    <property type="component" value="Chromosome 4"/>
</dbReference>
<name>A0AC58UC02_TOBAC</name>
<reference evidence="1" key="1">
    <citation type="journal article" date="2014" name="Nat. Commun.">
        <title>The tobacco genome sequence and its comparison with those of tomato and potato.</title>
        <authorList>
            <person name="Sierro N."/>
            <person name="Battey J.N."/>
            <person name="Ouadi S."/>
            <person name="Bakaher N."/>
            <person name="Bovet L."/>
            <person name="Willig A."/>
            <person name="Goepfert S."/>
            <person name="Peitsch M.C."/>
            <person name="Ivanov N.V."/>
        </authorList>
    </citation>
    <scope>NUCLEOTIDE SEQUENCE [LARGE SCALE GENOMIC DNA]</scope>
</reference>
<evidence type="ECO:0000313" key="1">
    <source>
        <dbReference type="Proteomes" id="UP000790787"/>
    </source>
</evidence>
<evidence type="ECO:0000313" key="2">
    <source>
        <dbReference type="RefSeq" id="XP_075106789.1"/>
    </source>
</evidence>
<gene>
    <name evidence="2" type="primary">LOC107818634</name>
</gene>
<dbReference type="RefSeq" id="XP_075106789.1">
    <property type="nucleotide sequence ID" value="XM_075250688.1"/>
</dbReference>
<organism evidence="1 2">
    <name type="scientific">Nicotiana tabacum</name>
    <name type="common">Common tobacco</name>
    <dbReference type="NCBI Taxonomy" id="4097"/>
    <lineage>
        <taxon>Eukaryota</taxon>
        <taxon>Viridiplantae</taxon>
        <taxon>Streptophyta</taxon>
        <taxon>Embryophyta</taxon>
        <taxon>Tracheophyta</taxon>
        <taxon>Spermatophyta</taxon>
        <taxon>Magnoliopsida</taxon>
        <taxon>eudicotyledons</taxon>
        <taxon>Gunneridae</taxon>
        <taxon>Pentapetalae</taxon>
        <taxon>asterids</taxon>
        <taxon>lamiids</taxon>
        <taxon>Solanales</taxon>
        <taxon>Solanaceae</taxon>
        <taxon>Nicotianoideae</taxon>
        <taxon>Nicotianeae</taxon>
        <taxon>Nicotiana</taxon>
    </lineage>
</organism>
<reference evidence="2" key="2">
    <citation type="submission" date="2025-08" db="UniProtKB">
        <authorList>
            <consortium name="RefSeq"/>
        </authorList>
    </citation>
    <scope>IDENTIFICATION</scope>
    <source>
        <tissue evidence="2">Leaf</tissue>
    </source>
</reference>
<sequence>MGRHRVKTDYEEVRKAQILENQARLASVGLSKTIAELRNITGKPQTEKKKHNKIDYFSTPLRRSKRLKGGNDSKVEKSSAEETNKPKRPTTAFFIFMEEFRKQYKEKHPNNKSVAAVGKAAGEKWKSFSDAEKAPYQAKVEEMMAEYQNKMQAYNINKKQQAAADVSALPRALSLIARLAGLGLQKTIAELRTITSKPQSEKKKYNKVDYFSTPLRRSNRLKGNTPPELDLRRSGRLNEKSCYSAPPAKRKLGLFEGGDVEDDTEKRPANAPLLRVKDGLIPHLTPEALSRRCTSKERGTIYDPIFGICCHFCRQKKLCGEEDCKRCGDLDTDQPCLGKTDCSICHSTNGVLCRGCLKVRYGEELEEVRANKGWVCPHCTEEKGINPYWICNSSLCLKKRKMAPTGIAIFRAREMGYKSVAHLLMDQLQQAVKGR</sequence>
<accession>A0AC58UC02</accession>